<reference evidence="2" key="1">
    <citation type="submission" date="2024-04" db="EMBL/GenBank/DDBJ databases">
        <title>Salinicola lusitanus LLJ914,a marine bacterium isolated from the Okinawa Trough.</title>
        <authorList>
            <person name="Li J."/>
        </authorList>
    </citation>
    <scope>NUCLEOTIDE SEQUENCE [LARGE SCALE GENOMIC DNA]</scope>
</reference>
<dbReference type="EMBL" id="JBBPFD010000002">
    <property type="protein sequence ID" value="KAK7938464.1"/>
    <property type="molecule type" value="Genomic_DNA"/>
</dbReference>
<sequence>MSKVLIDHGESRGPLLSLIDEWLEEAEECSCNLRALAGELESLREGCNACETVGSTVAVAGSILSIGAAFFTEEPLSLCWEQWEASEQASVLSPKSQRNSCPAAN</sequence>
<comment type="caution">
    <text evidence="1">The sequence shown here is derived from an EMBL/GenBank/DDBJ whole genome shotgun (WGS) entry which is preliminary data.</text>
</comment>
<evidence type="ECO:0000313" key="2">
    <source>
        <dbReference type="Proteomes" id="UP001460270"/>
    </source>
</evidence>
<organism evidence="1 2">
    <name type="scientific">Mugilogobius chulae</name>
    <name type="common">yellowstripe goby</name>
    <dbReference type="NCBI Taxonomy" id="88201"/>
    <lineage>
        <taxon>Eukaryota</taxon>
        <taxon>Metazoa</taxon>
        <taxon>Chordata</taxon>
        <taxon>Craniata</taxon>
        <taxon>Vertebrata</taxon>
        <taxon>Euteleostomi</taxon>
        <taxon>Actinopterygii</taxon>
        <taxon>Neopterygii</taxon>
        <taxon>Teleostei</taxon>
        <taxon>Neoteleostei</taxon>
        <taxon>Acanthomorphata</taxon>
        <taxon>Gobiaria</taxon>
        <taxon>Gobiiformes</taxon>
        <taxon>Gobioidei</taxon>
        <taxon>Gobiidae</taxon>
        <taxon>Gobionellinae</taxon>
        <taxon>Mugilogobius</taxon>
    </lineage>
</organism>
<protein>
    <submittedName>
        <fullName evidence="1">Uncharacterized protein</fullName>
    </submittedName>
</protein>
<keyword evidence="2" id="KW-1185">Reference proteome</keyword>
<dbReference type="Proteomes" id="UP001460270">
    <property type="component" value="Unassembled WGS sequence"/>
</dbReference>
<dbReference type="AlphaFoldDB" id="A0AAW0PV67"/>
<proteinExistence type="predicted"/>
<name>A0AAW0PV67_9GOBI</name>
<accession>A0AAW0PV67</accession>
<evidence type="ECO:0000313" key="1">
    <source>
        <dbReference type="EMBL" id="KAK7938464.1"/>
    </source>
</evidence>
<gene>
    <name evidence="1" type="ORF">WMY93_001790</name>
</gene>